<dbReference type="Proteomes" id="UP000005824">
    <property type="component" value="Unassembled WGS sequence"/>
</dbReference>
<organism evidence="2 3">
    <name type="scientific">Chthoniobacter flavus Ellin428</name>
    <dbReference type="NCBI Taxonomy" id="497964"/>
    <lineage>
        <taxon>Bacteria</taxon>
        <taxon>Pseudomonadati</taxon>
        <taxon>Verrucomicrobiota</taxon>
        <taxon>Spartobacteria</taxon>
        <taxon>Chthoniobacterales</taxon>
        <taxon>Chthoniobacteraceae</taxon>
        <taxon>Chthoniobacter</taxon>
    </lineage>
</organism>
<accession>B4CZN6</accession>
<keyword evidence="3" id="KW-1185">Reference proteome</keyword>
<dbReference type="EMBL" id="ABVL01000005">
    <property type="protein sequence ID" value="EDY20200.1"/>
    <property type="molecule type" value="Genomic_DNA"/>
</dbReference>
<protein>
    <submittedName>
        <fullName evidence="2">PilT protein domain protein</fullName>
    </submittedName>
</protein>
<proteinExistence type="predicted"/>
<evidence type="ECO:0000313" key="3">
    <source>
        <dbReference type="Proteomes" id="UP000005824"/>
    </source>
</evidence>
<dbReference type="SUPFAM" id="SSF88723">
    <property type="entry name" value="PIN domain-like"/>
    <property type="match status" value="1"/>
</dbReference>
<reference evidence="2 3" key="1">
    <citation type="journal article" date="2011" name="J. Bacteriol.">
        <title>Genome sequence of Chthoniobacter flavus Ellin428, an aerobic heterotrophic soil bacterium.</title>
        <authorList>
            <person name="Kant R."/>
            <person name="van Passel M.W."/>
            <person name="Palva A."/>
            <person name="Lucas S."/>
            <person name="Lapidus A."/>
            <person name="Glavina Del Rio T."/>
            <person name="Dalin E."/>
            <person name="Tice H."/>
            <person name="Bruce D."/>
            <person name="Goodwin L."/>
            <person name="Pitluck S."/>
            <person name="Larimer F.W."/>
            <person name="Land M.L."/>
            <person name="Hauser L."/>
            <person name="Sangwan P."/>
            <person name="de Vos W.M."/>
            <person name="Janssen P.H."/>
            <person name="Smidt H."/>
        </authorList>
    </citation>
    <scope>NUCLEOTIDE SEQUENCE [LARGE SCALE GENOMIC DNA]</scope>
    <source>
        <strain evidence="2 3">Ellin428</strain>
    </source>
</reference>
<sequence>MSKLFIDTGAFLARELTHDQHHSAATEGWQMLADSDDRLFSTEHVLDETITLLARRESYAFAAECAATYLQSKAIEWLRPGMDDYNKAVKLMRKYADQSVSFTDCISFVLMRRESITRIFGFDRHFQAAQFRLWPA</sequence>
<dbReference type="GO" id="GO:0016075">
    <property type="term" value="P:rRNA catabolic process"/>
    <property type="evidence" value="ECO:0007669"/>
    <property type="project" value="TreeGrafter"/>
</dbReference>
<dbReference type="Gene3D" id="3.40.50.1010">
    <property type="entry name" value="5'-nuclease"/>
    <property type="match status" value="1"/>
</dbReference>
<dbReference type="InterPro" id="IPR039018">
    <property type="entry name" value="VapC20-like"/>
</dbReference>
<evidence type="ECO:0000259" key="1">
    <source>
        <dbReference type="Pfam" id="PF01850"/>
    </source>
</evidence>
<dbReference type="AlphaFoldDB" id="B4CZN6"/>
<comment type="caution">
    <text evidence="2">The sequence shown here is derived from an EMBL/GenBank/DDBJ whole genome shotgun (WGS) entry which is preliminary data.</text>
</comment>
<dbReference type="RefSeq" id="WP_006979449.1">
    <property type="nucleotide sequence ID" value="NZ_ABVL01000005.1"/>
</dbReference>
<dbReference type="GO" id="GO:0004521">
    <property type="term" value="F:RNA endonuclease activity"/>
    <property type="evidence" value="ECO:0007669"/>
    <property type="project" value="InterPro"/>
</dbReference>
<dbReference type="InterPro" id="IPR002716">
    <property type="entry name" value="PIN_dom"/>
</dbReference>
<dbReference type="STRING" id="497964.CfE428DRAFT_2124"/>
<dbReference type="PANTHER" id="PTHR42188">
    <property type="entry name" value="23S RRNA-SPECIFIC ENDONUCLEASE VAPC20"/>
    <property type="match status" value="1"/>
</dbReference>
<name>B4CZN6_9BACT</name>
<evidence type="ECO:0000313" key="2">
    <source>
        <dbReference type="EMBL" id="EDY20200.1"/>
    </source>
</evidence>
<dbReference type="InterPro" id="IPR029060">
    <property type="entry name" value="PIN-like_dom_sf"/>
</dbReference>
<gene>
    <name evidence="2" type="ORF">CfE428DRAFT_2124</name>
</gene>
<dbReference type="eggNOG" id="COG2402">
    <property type="taxonomic scope" value="Bacteria"/>
</dbReference>
<dbReference type="PANTHER" id="PTHR42188:SF1">
    <property type="entry name" value="23S RRNA-SPECIFIC ENDONUCLEASE VAPC20"/>
    <property type="match status" value="1"/>
</dbReference>
<dbReference type="Pfam" id="PF01850">
    <property type="entry name" value="PIN"/>
    <property type="match status" value="1"/>
</dbReference>
<feature type="domain" description="PIN" evidence="1">
    <location>
        <begin position="5"/>
        <end position="130"/>
    </location>
</feature>
<dbReference type="InParanoid" id="B4CZN6"/>